<gene>
    <name evidence="1" type="ordered locus">Gura_4280</name>
</gene>
<organism evidence="1 2">
    <name type="scientific">Geotalea uraniireducens (strain Rf4)</name>
    <name type="common">Geobacter uraniireducens</name>
    <dbReference type="NCBI Taxonomy" id="351605"/>
    <lineage>
        <taxon>Bacteria</taxon>
        <taxon>Pseudomonadati</taxon>
        <taxon>Thermodesulfobacteriota</taxon>
        <taxon>Desulfuromonadia</taxon>
        <taxon>Geobacterales</taxon>
        <taxon>Geobacteraceae</taxon>
        <taxon>Geotalea</taxon>
    </lineage>
</organism>
<evidence type="ECO:0000313" key="2">
    <source>
        <dbReference type="Proteomes" id="UP000006695"/>
    </source>
</evidence>
<dbReference type="AlphaFoldDB" id="A5G9F5"/>
<reference evidence="1 2" key="1">
    <citation type="submission" date="2007-05" db="EMBL/GenBank/DDBJ databases">
        <title>Complete sequence of Geobacter uraniireducens Rf4.</title>
        <authorList>
            <consortium name="US DOE Joint Genome Institute"/>
            <person name="Copeland A."/>
            <person name="Lucas S."/>
            <person name="Lapidus A."/>
            <person name="Barry K."/>
            <person name="Detter J.C."/>
            <person name="Glavina del Rio T."/>
            <person name="Hammon N."/>
            <person name="Israni S."/>
            <person name="Dalin E."/>
            <person name="Tice H."/>
            <person name="Pitluck S."/>
            <person name="Chertkov O."/>
            <person name="Brettin T."/>
            <person name="Bruce D."/>
            <person name="Han C."/>
            <person name="Schmutz J."/>
            <person name="Larimer F."/>
            <person name="Land M."/>
            <person name="Hauser L."/>
            <person name="Kyrpides N."/>
            <person name="Mikhailova N."/>
            <person name="Shelobolina E."/>
            <person name="Aklujkar M."/>
            <person name="Lovley D."/>
            <person name="Richardson P."/>
        </authorList>
    </citation>
    <scope>NUCLEOTIDE SEQUENCE [LARGE SCALE GENOMIC DNA]</scope>
    <source>
        <strain evidence="1 2">Rf4</strain>
    </source>
</reference>
<dbReference type="KEGG" id="gur:Gura_4280"/>
<sequence>MHNSFVRKMYVSLILVFLTLGLVTLGMRLPSLMGLSSSSSKPKPRPRAIVKNQIKPCYESNKKVGTAASAVVLHVDVQLLNTDGTSIFTKTSILPSFHFTPTRFSRAPPSIS</sequence>
<dbReference type="HOGENOM" id="CLU_2142328_0_0_7"/>
<dbReference type="EMBL" id="CP000698">
    <property type="protein sequence ID" value="ABQ28423.1"/>
    <property type="molecule type" value="Genomic_DNA"/>
</dbReference>
<dbReference type="STRING" id="351605.Gura_4280"/>
<keyword evidence="2" id="KW-1185">Reference proteome</keyword>
<proteinExistence type="predicted"/>
<evidence type="ECO:0000313" key="1">
    <source>
        <dbReference type="EMBL" id="ABQ28423.1"/>
    </source>
</evidence>
<name>A5G9F5_GEOUR</name>
<dbReference type="Proteomes" id="UP000006695">
    <property type="component" value="Chromosome"/>
</dbReference>
<accession>A5G9F5</accession>
<protein>
    <submittedName>
        <fullName evidence="1">Uncharacterized protein</fullName>
    </submittedName>
</protein>